<dbReference type="Proteomes" id="UP001497457">
    <property type="component" value="Chromosome 36b"/>
</dbReference>
<accession>A0ABC9EB44</accession>
<reference evidence="3" key="1">
    <citation type="submission" date="2024-10" db="EMBL/GenBank/DDBJ databases">
        <authorList>
            <person name="Ryan C."/>
        </authorList>
    </citation>
    <scope>NUCLEOTIDE SEQUENCE [LARGE SCALE GENOMIC DNA]</scope>
</reference>
<protein>
    <submittedName>
        <fullName evidence="3">Uncharacterized protein</fullName>
    </submittedName>
</protein>
<evidence type="ECO:0000313" key="3">
    <source>
        <dbReference type="EMBL" id="CAL5054364.1"/>
    </source>
</evidence>
<proteinExistence type="predicted"/>
<feature type="transmembrane region" description="Helical" evidence="2">
    <location>
        <begin position="350"/>
        <end position="370"/>
    </location>
</feature>
<dbReference type="AlphaFoldDB" id="A0ABC9EB44"/>
<name>A0ABC9EB44_9POAL</name>
<feature type="transmembrane region" description="Helical" evidence="2">
    <location>
        <begin position="245"/>
        <end position="265"/>
    </location>
</feature>
<sequence>MKEMTAGTSEEGHVPHLPPPDQMVATGDKEKGLCPADLILQAALQEMVNSQNNTKDVGSRALDMEMGIFQPISPDEGHEDGTNSTATTTKERRLLDFDLKLSALLITVSTIPLIDILFLHGPTAKLNLTLKFSAFAAFTALISAFCLLLNTIKLMAIKPEQFIPKSQFRASKILFGIAVGSLFLTCILITYSLLPKAYYFLPFALLPSLLVAGFHLLYRPKTDQGEMATAQSKAIKKALKRATQLTLSLVSTSFSGFIGVLLAIYHKAAILGASYSYIKVSIYLLLGGGIAGAFALLLCRLLSGNGGGDCQSSGSGGTTWQRAILAAANIAMITMLVPAILMVAETILHGLLAGAVLFPVIAGVAAWLLVEFCTAAGSSCTETEDSKAGHGAMYAVAVAVATVSFGAIIAIFAGMLGGAVRKEQLKACTFLLASAFVSAVSLGVAVTTGTVRAKAKAKASTEFAATVLACCGIGTFVLAALALFYQIAA</sequence>
<gene>
    <name evidence="3" type="ORF">URODEC1_LOCUS93740</name>
</gene>
<feature type="region of interest" description="Disordered" evidence="1">
    <location>
        <begin position="1"/>
        <end position="20"/>
    </location>
</feature>
<organism evidence="3 4">
    <name type="scientific">Urochloa decumbens</name>
    <dbReference type="NCBI Taxonomy" id="240449"/>
    <lineage>
        <taxon>Eukaryota</taxon>
        <taxon>Viridiplantae</taxon>
        <taxon>Streptophyta</taxon>
        <taxon>Embryophyta</taxon>
        <taxon>Tracheophyta</taxon>
        <taxon>Spermatophyta</taxon>
        <taxon>Magnoliopsida</taxon>
        <taxon>Liliopsida</taxon>
        <taxon>Poales</taxon>
        <taxon>Poaceae</taxon>
        <taxon>PACMAD clade</taxon>
        <taxon>Panicoideae</taxon>
        <taxon>Panicodae</taxon>
        <taxon>Paniceae</taxon>
        <taxon>Melinidinae</taxon>
        <taxon>Urochloa</taxon>
    </lineage>
</organism>
<evidence type="ECO:0000256" key="2">
    <source>
        <dbReference type="SAM" id="Phobius"/>
    </source>
</evidence>
<feature type="transmembrane region" description="Helical" evidence="2">
    <location>
        <begin position="429"/>
        <end position="451"/>
    </location>
</feature>
<feature type="transmembrane region" description="Helical" evidence="2">
    <location>
        <begin position="463"/>
        <end position="488"/>
    </location>
</feature>
<feature type="transmembrane region" description="Helical" evidence="2">
    <location>
        <begin position="323"/>
        <end position="344"/>
    </location>
</feature>
<dbReference type="EMBL" id="OZ075146">
    <property type="protein sequence ID" value="CAL5054364.1"/>
    <property type="molecule type" value="Genomic_DNA"/>
</dbReference>
<feature type="transmembrane region" description="Helical" evidence="2">
    <location>
        <begin position="173"/>
        <end position="193"/>
    </location>
</feature>
<feature type="transmembrane region" description="Helical" evidence="2">
    <location>
        <begin position="277"/>
        <end position="302"/>
    </location>
</feature>
<keyword evidence="2" id="KW-0472">Membrane</keyword>
<feature type="transmembrane region" description="Helical" evidence="2">
    <location>
        <begin position="391"/>
        <end position="417"/>
    </location>
</feature>
<evidence type="ECO:0000313" key="4">
    <source>
        <dbReference type="Proteomes" id="UP001497457"/>
    </source>
</evidence>
<feature type="transmembrane region" description="Helical" evidence="2">
    <location>
        <begin position="101"/>
        <end position="120"/>
    </location>
</feature>
<keyword evidence="2" id="KW-1133">Transmembrane helix</keyword>
<evidence type="ECO:0000256" key="1">
    <source>
        <dbReference type="SAM" id="MobiDB-lite"/>
    </source>
</evidence>
<feature type="transmembrane region" description="Helical" evidence="2">
    <location>
        <begin position="199"/>
        <end position="218"/>
    </location>
</feature>
<keyword evidence="4" id="KW-1185">Reference proteome</keyword>
<keyword evidence="2" id="KW-0812">Transmembrane</keyword>
<feature type="transmembrane region" description="Helical" evidence="2">
    <location>
        <begin position="132"/>
        <end position="152"/>
    </location>
</feature>